<evidence type="ECO:0000256" key="1">
    <source>
        <dbReference type="SAM" id="MobiDB-lite"/>
    </source>
</evidence>
<keyword evidence="3" id="KW-1185">Reference proteome</keyword>
<reference evidence="3" key="1">
    <citation type="journal article" date="2019" name="Int. J. Syst. Evol. Microbiol.">
        <title>The Global Catalogue of Microorganisms (GCM) 10K type strain sequencing project: providing services to taxonomists for standard genome sequencing and annotation.</title>
        <authorList>
            <consortium name="The Broad Institute Genomics Platform"/>
            <consortium name="The Broad Institute Genome Sequencing Center for Infectious Disease"/>
            <person name="Wu L."/>
            <person name="Ma J."/>
        </authorList>
    </citation>
    <scope>NUCLEOTIDE SEQUENCE [LARGE SCALE GENOMIC DNA]</scope>
    <source>
        <strain evidence="3">KCTC 32255</strain>
    </source>
</reference>
<feature type="region of interest" description="Disordered" evidence="1">
    <location>
        <begin position="20"/>
        <end position="61"/>
    </location>
</feature>
<comment type="caution">
    <text evidence="2">The sequence shown here is derived from an EMBL/GenBank/DDBJ whole genome shotgun (WGS) entry which is preliminary data.</text>
</comment>
<evidence type="ECO:0000313" key="3">
    <source>
        <dbReference type="Proteomes" id="UP001596337"/>
    </source>
</evidence>
<dbReference type="EMBL" id="JBHSXX010000001">
    <property type="protein sequence ID" value="MFC6871419.1"/>
    <property type="molecule type" value="Genomic_DNA"/>
</dbReference>
<accession>A0ABW2CA63</accession>
<gene>
    <name evidence="2" type="ORF">ACFQGD_30285</name>
</gene>
<organism evidence="2 3">
    <name type="scientific">Haloechinothrix salitolerans</name>
    <dbReference type="NCBI Taxonomy" id="926830"/>
    <lineage>
        <taxon>Bacteria</taxon>
        <taxon>Bacillati</taxon>
        <taxon>Actinomycetota</taxon>
        <taxon>Actinomycetes</taxon>
        <taxon>Pseudonocardiales</taxon>
        <taxon>Pseudonocardiaceae</taxon>
        <taxon>Haloechinothrix</taxon>
    </lineage>
</organism>
<name>A0ABW2CA63_9PSEU</name>
<dbReference type="Proteomes" id="UP001596337">
    <property type="component" value="Unassembled WGS sequence"/>
</dbReference>
<proteinExistence type="predicted"/>
<dbReference type="RefSeq" id="WP_345390965.1">
    <property type="nucleotide sequence ID" value="NZ_BAABLA010000007.1"/>
</dbReference>
<sequence length="61" mass="6882">MSRLVCPECGEDVVQKPPKDKVPWKAHGLKRPRYSHTDGTALCPVVGRKGYQPAEPRRARK</sequence>
<protein>
    <submittedName>
        <fullName evidence="2">Uncharacterized protein</fullName>
    </submittedName>
</protein>
<evidence type="ECO:0000313" key="2">
    <source>
        <dbReference type="EMBL" id="MFC6871419.1"/>
    </source>
</evidence>